<dbReference type="Proteomes" id="UP000245866">
    <property type="component" value="Unassembled WGS sequence"/>
</dbReference>
<dbReference type="AlphaFoldDB" id="A0A317GHY0"/>
<evidence type="ECO:0000313" key="2">
    <source>
        <dbReference type="Proteomes" id="UP000245866"/>
    </source>
</evidence>
<dbReference type="EMBL" id="QGHS01000032">
    <property type="protein sequence ID" value="PWT47888.1"/>
    <property type="molecule type" value="Genomic_DNA"/>
</dbReference>
<organism evidence="1 2">
    <name type="scientific">Limosilactobacillus reuteri</name>
    <name type="common">Lactobacillus reuteri</name>
    <dbReference type="NCBI Taxonomy" id="1598"/>
    <lineage>
        <taxon>Bacteria</taxon>
        <taxon>Bacillati</taxon>
        <taxon>Bacillota</taxon>
        <taxon>Bacilli</taxon>
        <taxon>Lactobacillales</taxon>
        <taxon>Lactobacillaceae</taxon>
        <taxon>Limosilactobacillus</taxon>
    </lineage>
</organism>
<reference evidence="1 2" key="1">
    <citation type="journal article" date="2018" name="Front. Microbiol.">
        <title>Comparative Genomics of the Herbivore Gut Symbiont Lactobacillus reuteri Reveals Genetic Diversity and Lifestyle Adaptation.</title>
        <authorList>
            <person name="Zhao J."/>
        </authorList>
    </citation>
    <scope>NUCLEOTIDE SEQUENCE [LARGE SCALE GENOMIC DNA]</scope>
    <source>
        <strain evidence="1 2">LR12</strain>
    </source>
</reference>
<comment type="caution">
    <text evidence="1">The sequence shown here is derived from an EMBL/GenBank/DDBJ whole genome shotgun (WGS) entry which is preliminary data.</text>
</comment>
<gene>
    <name evidence="1" type="ORF">DKZ23_03860</name>
</gene>
<proteinExistence type="predicted"/>
<accession>A0A317GHY0</accession>
<name>A0A317GHY0_LIMRT</name>
<evidence type="ECO:0000313" key="1">
    <source>
        <dbReference type="EMBL" id="PWT47888.1"/>
    </source>
</evidence>
<sequence length="214" mass="24379">MDNSYKIIPTNLPILTIIPEHCPFCNHDISLNCVFSCQSKTGRVYVFLCPRTECQAVFFTRWDNGKVMTYPAEANMNEISAKIATISPNFYEIYRQSNLAENSGLNMICGMGYRRAAEFLVKDYLVTFGNLGKSKEEIYKMSFSSAINKLPDQQLIDISKASSWLGNDETHTFKKWSDYDVQNLKSFIQSLVAYTVFKMNAGIANQLIHSKDNQ</sequence>
<protein>
    <recommendedName>
        <fullName evidence="3">DUF4145 domain-containing protein</fullName>
    </recommendedName>
</protein>
<dbReference type="RefSeq" id="WP_134907187.1">
    <property type="nucleotide sequence ID" value="NZ_JAJAOX010000246.1"/>
</dbReference>
<evidence type="ECO:0008006" key="3">
    <source>
        <dbReference type="Google" id="ProtNLM"/>
    </source>
</evidence>